<reference evidence="1 2" key="1">
    <citation type="submission" date="2021-05" db="EMBL/GenBank/DDBJ databases">
        <title>Genome Assembly of Synthetic Allotetraploid Brassica napus Reveals Homoeologous Exchanges between Subgenomes.</title>
        <authorList>
            <person name="Davis J.T."/>
        </authorList>
    </citation>
    <scope>NUCLEOTIDE SEQUENCE [LARGE SCALE GENOMIC DNA]</scope>
    <source>
        <strain evidence="2">cv. Da-Ae</strain>
        <tissue evidence="1">Seedling</tissue>
    </source>
</reference>
<keyword evidence="2" id="KW-1185">Reference proteome</keyword>
<proteinExistence type="predicted"/>
<accession>A0ABQ7Y5L9</accession>
<gene>
    <name evidence="1" type="ORF">HID58_079737</name>
</gene>
<evidence type="ECO:0000313" key="1">
    <source>
        <dbReference type="EMBL" id="KAH0862526.1"/>
    </source>
</evidence>
<protein>
    <submittedName>
        <fullName evidence="1">Uncharacterized protein</fullName>
    </submittedName>
</protein>
<dbReference type="Proteomes" id="UP000824890">
    <property type="component" value="Unassembled WGS sequence"/>
</dbReference>
<dbReference type="EMBL" id="JAGKQM010000018">
    <property type="protein sequence ID" value="KAH0862526.1"/>
    <property type="molecule type" value="Genomic_DNA"/>
</dbReference>
<organism evidence="1 2">
    <name type="scientific">Brassica napus</name>
    <name type="common">Rape</name>
    <dbReference type="NCBI Taxonomy" id="3708"/>
    <lineage>
        <taxon>Eukaryota</taxon>
        <taxon>Viridiplantae</taxon>
        <taxon>Streptophyta</taxon>
        <taxon>Embryophyta</taxon>
        <taxon>Tracheophyta</taxon>
        <taxon>Spermatophyta</taxon>
        <taxon>Magnoliopsida</taxon>
        <taxon>eudicotyledons</taxon>
        <taxon>Gunneridae</taxon>
        <taxon>Pentapetalae</taxon>
        <taxon>rosids</taxon>
        <taxon>malvids</taxon>
        <taxon>Brassicales</taxon>
        <taxon>Brassicaceae</taxon>
        <taxon>Brassiceae</taxon>
        <taxon>Brassica</taxon>
    </lineage>
</organism>
<sequence length="319" mass="35434">MFSICHALQATLTQATVNVHRLNTFRHLFNVGSMYSVSGFDVTHSNLNFKLSDSPVSIRFNDETDFKDLTETNFLKNISGSTILKTLLVRSHDQLLGLANTNTHLPDITGELTAIKNNPFLPNTLIIHSHLGLDSGVSVTMSVFDSQAVSFHIKKKLEGYKVDSRVVVATCINPKLIGGRMFLNTISGPHFYLDKETEAVESYFYKLVTNDTGNTSAASLLRGYAKVERLTIAELNQFIITGASDLLATLHMFVSTIVLSSVYGYNIYNCREHNLPALRKSPLSRQKMDGATYLAPSVQGNYRGLEECLIFCMHVLQSN</sequence>
<name>A0ABQ7Y5L9_BRANA</name>
<evidence type="ECO:0000313" key="2">
    <source>
        <dbReference type="Proteomes" id="UP000824890"/>
    </source>
</evidence>
<comment type="caution">
    <text evidence="1">The sequence shown here is derived from an EMBL/GenBank/DDBJ whole genome shotgun (WGS) entry which is preliminary data.</text>
</comment>